<protein>
    <submittedName>
        <fullName evidence="1">Uncharacterized protein</fullName>
    </submittedName>
</protein>
<gene>
    <name evidence="1" type="ORF">NC653_027343</name>
</gene>
<accession>A0AAD6M577</accession>
<sequence>MLPTGGKSSDTFKQFRVQSFFISQHFG</sequence>
<dbReference type="AlphaFoldDB" id="A0AAD6M577"/>
<evidence type="ECO:0000313" key="2">
    <source>
        <dbReference type="Proteomes" id="UP001164929"/>
    </source>
</evidence>
<comment type="caution">
    <text evidence="1">The sequence shown here is derived from an EMBL/GenBank/DDBJ whole genome shotgun (WGS) entry which is preliminary data.</text>
</comment>
<dbReference type="Proteomes" id="UP001164929">
    <property type="component" value="Chromosome 11"/>
</dbReference>
<organism evidence="1 2">
    <name type="scientific">Populus alba x Populus x berolinensis</name>
    <dbReference type="NCBI Taxonomy" id="444605"/>
    <lineage>
        <taxon>Eukaryota</taxon>
        <taxon>Viridiplantae</taxon>
        <taxon>Streptophyta</taxon>
        <taxon>Embryophyta</taxon>
        <taxon>Tracheophyta</taxon>
        <taxon>Spermatophyta</taxon>
        <taxon>Magnoliopsida</taxon>
        <taxon>eudicotyledons</taxon>
        <taxon>Gunneridae</taxon>
        <taxon>Pentapetalae</taxon>
        <taxon>rosids</taxon>
        <taxon>fabids</taxon>
        <taxon>Malpighiales</taxon>
        <taxon>Salicaceae</taxon>
        <taxon>Saliceae</taxon>
        <taxon>Populus</taxon>
    </lineage>
</organism>
<proteinExistence type="predicted"/>
<reference evidence="1" key="1">
    <citation type="journal article" date="2023" name="Mol. Ecol. Resour.">
        <title>Chromosome-level genome assembly of a triploid poplar Populus alba 'Berolinensis'.</title>
        <authorList>
            <person name="Chen S."/>
            <person name="Yu Y."/>
            <person name="Wang X."/>
            <person name="Wang S."/>
            <person name="Zhang T."/>
            <person name="Zhou Y."/>
            <person name="He R."/>
            <person name="Meng N."/>
            <person name="Wang Y."/>
            <person name="Liu W."/>
            <person name="Liu Z."/>
            <person name="Liu J."/>
            <person name="Guo Q."/>
            <person name="Huang H."/>
            <person name="Sederoff R.R."/>
            <person name="Wang G."/>
            <person name="Qu G."/>
            <person name="Chen S."/>
        </authorList>
    </citation>
    <scope>NUCLEOTIDE SEQUENCE</scope>
    <source>
        <strain evidence="1">SC-2020</strain>
    </source>
</reference>
<keyword evidence="2" id="KW-1185">Reference proteome</keyword>
<name>A0AAD6M577_9ROSI</name>
<evidence type="ECO:0000313" key="1">
    <source>
        <dbReference type="EMBL" id="KAJ6979159.1"/>
    </source>
</evidence>
<dbReference type="EMBL" id="JAQIZT010000011">
    <property type="protein sequence ID" value="KAJ6979159.1"/>
    <property type="molecule type" value="Genomic_DNA"/>
</dbReference>